<organism evidence="3 4">
    <name type="scientific">Polaromonas aquatica</name>
    <dbReference type="NCBI Taxonomy" id="332657"/>
    <lineage>
        <taxon>Bacteria</taxon>
        <taxon>Pseudomonadati</taxon>
        <taxon>Pseudomonadota</taxon>
        <taxon>Betaproteobacteria</taxon>
        <taxon>Burkholderiales</taxon>
        <taxon>Comamonadaceae</taxon>
        <taxon>Polaromonas</taxon>
    </lineage>
</organism>
<dbReference type="InterPro" id="IPR006311">
    <property type="entry name" value="TAT_signal"/>
</dbReference>
<dbReference type="Proteomes" id="UP001596270">
    <property type="component" value="Unassembled WGS sequence"/>
</dbReference>
<gene>
    <name evidence="3" type="ORF">ACFQND_10445</name>
</gene>
<dbReference type="SUPFAM" id="SSF53850">
    <property type="entry name" value="Periplasmic binding protein-like II"/>
    <property type="match status" value="1"/>
</dbReference>
<dbReference type="PANTHER" id="PTHR42928">
    <property type="entry name" value="TRICARBOXYLATE-BINDING PROTEIN"/>
    <property type="match status" value="1"/>
</dbReference>
<name>A0ABW1TWH9_9BURK</name>
<comment type="caution">
    <text evidence="3">The sequence shown here is derived from an EMBL/GenBank/DDBJ whole genome shotgun (WGS) entry which is preliminary data.</text>
</comment>
<dbReference type="Gene3D" id="3.40.190.150">
    <property type="entry name" value="Bordetella uptake gene, domain 1"/>
    <property type="match status" value="1"/>
</dbReference>
<proteinExistence type="inferred from homology"/>
<feature type="chain" id="PRO_5046439503" evidence="2">
    <location>
        <begin position="30"/>
        <end position="328"/>
    </location>
</feature>
<evidence type="ECO:0000313" key="3">
    <source>
        <dbReference type="EMBL" id="MFC6281652.1"/>
    </source>
</evidence>
<comment type="similarity">
    <text evidence="1">Belongs to the UPF0065 (bug) family.</text>
</comment>
<feature type="signal peptide" evidence="2">
    <location>
        <begin position="1"/>
        <end position="29"/>
    </location>
</feature>
<dbReference type="PROSITE" id="PS51318">
    <property type="entry name" value="TAT"/>
    <property type="match status" value="1"/>
</dbReference>
<reference evidence="4" key="1">
    <citation type="journal article" date="2019" name="Int. J. Syst. Evol. Microbiol.">
        <title>The Global Catalogue of Microorganisms (GCM) 10K type strain sequencing project: providing services to taxonomists for standard genome sequencing and annotation.</title>
        <authorList>
            <consortium name="The Broad Institute Genomics Platform"/>
            <consortium name="The Broad Institute Genome Sequencing Center for Infectious Disease"/>
            <person name="Wu L."/>
            <person name="Ma J."/>
        </authorList>
    </citation>
    <scope>NUCLEOTIDE SEQUENCE [LARGE SCALE GENOMIC DNA]</scope>
    <source>
        <strain evidence="4">CCUG 39402</strain>
    </source>
</reference>
<evidence type="ECO:0000256" key="2">
    <source>
        <dbReference type="SAM" id="SignalP"/>
    </source>
</evidence>
<dbReference type="Pfam" id="PF03401">
    <property type="entry name" value="TctC"/>
    <property type="match status" value="1"/>
</dbReference>
<dbReference type="InterPro" id="IPR042100">
    <property type="entry name" value="Bug_dom1"/>
</dbReference>
<evidence type="ECO:0000313" key="4">
    <source>
        <dbReference type="Proteomes" id="UP001596270"/>
    </source>
</evidence>
<dbReference type="RefSeq" id="WP_371437264.1">
    <property type="nucleotide sequence ID" value="NZ_JBHSRS010000018.1"/>
</dbReference>
<keyword evidence="4" id="KW-1185">Reference proteome</keyword>
<keyword evidence="2" id="KW-0732">Signal</keyword>
<dbReference type="InterPro" id="IPR005064">
    <property type="entry name" value="BUG"/>
</dbReference>
<dbReference type="PANTHER" id="PTHR42928:SF5">
    <property type="entry name" value="BLR1237 PROTEIN"/>
    <property type="match status" value="1"/>
</dbReference>
<protein>
    <submittedName>
        <fullName evidence="3">Bug family tripartite tricarboxylate transporter substrate binding protein</fullName>
    </submittedName>
</protein>
<evidence type="ECO:0000256" key="1">
    <source>
        <dbReference type="ARBA" id="ARBA00006987"/>
    </source>
</evidence>
<dbReference type="PIRSF" id="PIRSF017082">
    <property type="entry name" value="YflP"/>
    <property type="match status" value="1"/>
</dbReference>
<dbReference type="Gene3D" id="3.40.190.10">
    <property type="entry name" value="Periplasmic binding protein-like II"/>
    <property type="match status" value="1"/>
</dbReference>
<sequence>MEHKQINRRHGMALVAAAGAALAGLPAFAQDFPAKPVRIIVGQAAGGGMDTLARLIGNRLADALKQPVVVENKVGAGGIIGTDFVAKSPADGYTLLMGPIGNMVFTPILTPRLRYDAQKDFTPVALVATFPLVMLVNSKLPIKTVPELVAYVKANPAKANYGGSGPAFQFASEQFKIKTQTGGEFIQYKSMSETITALISGDLLTAFVDPGPAALGLADGRLRAIAVTSPTPFAALPGVPTMSSVGLPELQMQFWAGLFVPAGTPAAAVKRLETEINGITSQPDMAQRMAGIHVQPASGNSQDLTTLLNDDLGKWRQVARIANIKTNE</sequence>
<dbReference type="CDD" id="cd07012">
    <property type="entry name" value="PBP2_Bug_TTT"/>
    <property type="match status" value="1"/>
</dbReference>
<accession>A0ABW1TWH9</accession>
<dbReference type="EMBL" id="JBHSRS010000018">
    <property type="protein sequence ID" value="MFC6281652.1"/>
    <property type="molecule type" value="Genomic_DNA"/>
</dbReference>